<dbReference type="Proteomes" id="UP000499080">
    <property type="component" value="Unassembled WGS sequence"/>
</dbReference>
<comment type="caution">
    <text evidence="2">The sequence shown here is derived from an EMBL/GenBank/DDBJ whole genome shotgun (WGS) entry which is preliminary data.</text>
</comment>
<reference evidence="2 3" key="1">
    <citation type="journal article" date="2019" name="Sci. Rep.">
        <title>Orb-weaving spider Araneus ventricosus genome elucidates the spidroin gene catalogue.</title>
        <authorList>
            <person name="Kono N."/>
            <person name="Nakamura H."/>
            <person name="Ohtoshi R."/>
            <person name="Moran D.A.P."/>
            <person name="Shinohara A."/>
            <person name="Yoshida Y."/>
            <person name="Fujiwara M."/>
            <person name="Mori M."/>
            <person name="Tomita M."/>
            <person name="Arakawa K."/>
        </authorList>
    </citation>
    <scope>NUCLEOTIDE SEQUENCE [LARGE SCALE GENOMIC DNA]</scope>
</reference>
<gene>
    <name evidence="2" type="ORF">AVEN_232875_1</name>
</gene>
<keyword evidence="3" id="KW-1185">Reference proteome</keyword>
<dbReference type="AlphaFoldDB" id="A0A4Y2MZY6"/>
<feature type="transmembrane region" description="Helical" evidence="1">
    <location>
        <begin position="137"/>
        <end position="156"/>
    </location>
</feature>
<keyword evidence="1" id="KW-0472">Membrane</keyword>
<keyword evidence="1" id="KW-1133">Transmembrane helix</keyword>
<keyword evidence="1" id="KW-0812">Transmembrane</keyword>
<evidence type="ECO:0000313" key="3">
    <source>
        <dbReference type="Proteomes" id="UP000499080"/>
    </source>
</evidence>
<evidence type="ECO:0000313" key="2">
    <source>
        <dbReference type="EMBL" id="GBN32708.1"/>
    </source>
</evidence>
<protein>
    <submittedName>
        <fullName evidence="2">Uncharacterized protein</fullName>
    </submittedName>
</protein>
<sequence length="216" mass="25021">MGCQLPMVPLGGFDLQLRLRYNYKNKKNISYPNRPSALHPVPHDLQIPVPVIPKSIEDMSLDSDSDSVDVNFQCDIDNNAPQLFTKMELIDLERDLGLSKVSAEMLGSRLKRKKSDSCWNMYCFVQKPGTRIHFHTFSYFLVYCIDIIVLMLKIGVKYHNDEWRLFIDTSKRSLKAVLLHNGNNYASVLVGHSIHLKECYENIEFVLTRLKYIDHN</sequence>
<evidence type="ECO:0000256" key="1">
    <source>
        <dbReference type="SAM" id="Phobius"/>
    </source>
</evidence>
<dbReference type="OrthoDB" id="8063408at2759"/>
<proteinExistence type="predicted"/>
<name>A0A4Y2MZY6_ARAVE</name>
<accession>A0A4Y2MZY6</accession>
<dbReference type="PANTHER" id="PTHR46114:SF1">
    <property type="entry name" value="ZAD DOMAIN-CONTAINING PROTEIN"/>
    <property type="match status" value="1"/>
</dbReference>
<dbReference type="PANTHER" id="PTHR46114">
    <property type="entry name" value="APPLE DOMAIN-CONTAINING PROTEIN"/>
    <property type="match status" value="1"/>
</dbReference>
<organism evidence="2 3">
    <name type="scientific">Araneus ventricosus</name>
    <name type="common">Orbweaver spider</name>
    <name type="synonym">Epeira ventricosa</name>
    <dbReference type="NCBI Taxonomy" id="182803"/>
    <lineage>
        <taxon>Eukaryota</taxon>
        <taxon>Metazoa</taxon>
        <taxon>Ecdysozoa</taxon>
        <taxon>Arthropoda</taxon>
        <taxon>Chelicerata</taxon>
        <taxon>Arachnida</taxon>
        <taxon>Araneae</taxon>
        <taxon>Araneomorphae</taxon>
        <taxon>Entelegynae</taxon>
        <taxon>Araneoidea</taxon>
        <taxon>Araneidae</taxon>
        <taxon>Araneus</taxon>
    </lineage>
</organism>
<dbReference type="EMBL" id="BGPR01008277">
    <property type="protein sequence ID" value="GBN32708.1"/>
    <property type="molecule type" value="Genomic_DNA"/>
</dbReference>